<evidence type="ECO:0000256" key="10">
    <source>
        <dbReference type="ARBA" id="ARBA00070091"/>
    </source>
</evidence>
<feature type="non-terminal residue" evidence="16">
    <location>
        <position position="321"/>
    </location>
</feature>
<dbReference type="GO" id="GO:0005634">
    <property type="term" value="C:nucleus"/>
    <property type="evidence" value="ECO:0007669"/>
    <property type="project" value="UniProtKB-SubCell"/>
</dbReference>
<dbReference type="SUPFAM" id="SSF46689">
    <property type="entry name" value="Homeodomain-like"/>
    <property type="match status" value="1"/>
</dbReference>
<comment type="subcellular location">
    <subcellularLocation>
        <location evidence="1 12 13">Nucleus</location>
    </subcellularLocation>
</comment>
<feature type="compositionally biased region" description="Low complexity" evidence="14">
    <location>
        <begin position="150"/>
        <end position="160"/>
    </location>
</feature>
<dbReference type="InterPro" id="IPR050649">
    <property type="entry name" value="Paired_Homeobox_TFs"/>
</dbReference>
<evidence type="ECO:0000313" key="16">
    <source>
        <dbReference type="EMBL" id="CAL4089158.1"/>
    </source>
</evidence>
<evidence type="ECO:0000313" key="17">
    <source>
        <dbReference type="Proteomes" id="UP001497623"/>
    </source>
</evidence>
<keyword evidence="2" id="KW-0217">Developmental protein</keyword>
<comment type="function">
    <text evidence="8">Transcription factor required for the formation of correct projections from nociceptive sensory neurons to the dorsal horn of the spinal cord and normal perception of pain.</text>
</comment>
<protein>
    <recommendedName>
        <fullName evidence="10">Dorsal root ganglia homeobox protein</fullName>
    </recommendedName>
    <alternativeName>
        <fullName evidence="11">Paired-related homeobox protein-like 1</fullName>
    </alternativeName>
</protein>
<dbReference type="FunFam" id="1.10.10.60:FF:000126">
    <property type="entry name" value="dorsal root ganglia homeobox protein-like"/>
    <property type="match status" value="1"/>
</dbReference>
<comment type="subunit">
    <text evidence="9">Interacts with RGMB.</text>
</comment>
<feature type="region of interest" description="Disordered" evidence="14">
    <location>
        <begin position="108"/>
        <end position="321"/>
    </location>
</feature>
<gene>
    <name evidence="16" type="ORF">MNOR_LOCUS13724</name>
</gene>
<evidence type="ECO:0000256" key="3">
    <source>
        <dbReference type="ARBA" id="ARBA00023015"/>
    </source>
</evidence>
<dbReference type="Gene3D" id="1.10.10.60">
    <property type="entry name" value="Homeodomain-like"/>
    <property type="match status" value="1"/>
</dbReference>
<dbReference type="PANTHER" id="PTHR24329">
    <property type="entry name" value="HOMEOBOX PROTEIN ARISTALESS"/>
    <property type="match status" value="1"/>
</dbReference>
<dbReference type="PROSITE" id="PS00027">
    <property type="entry name" value="HOMEOBOX_1"/>
    <property type="match status" value="1"/>
</dbReference>
<evidence type="ECO:0000256" key="2">
    <source>
        <dbReference type="ARBA" id="ARBA00022473"/>
    </source>
</evidence>
<keyword evidence="3" id="KW-0805">Transcription regulation</keyword>
<evidence type="ECO:0000256" key="14">
    <source>
        <dbReference type="SAM" id="MobiDB-lite"/>
    </source>
</evidence>
<dbReference type="SMART" id="SM00389">
    <property type="entry name" value="HOX"/>
    <property type="match status" value="1"/>
</dbReference>
<dbReference type="GO" id="GO:0000977">
    <property type="term" value="F:RNA polymerase II transcription regulatory region sequence-specific DNA binding"/>
    <property type="evidence" value="ECO:0007669"/>
    <property type="project" value="TreeGrafter"/>
</dbReference>
<evidence type="ECO:0000259" key="15">
    <source>
        <dbReference type="PROSITE" id="PS50071"/>
    </source>
</evidence>
<evidence type="ECO:0000256" key="8">
    <source>
        <dbReference type="ARBA" id="ARBA00058719"/>
    </source>
</evidence>
<dbReference type="Proteomes" id="UP001497623">
    <property type="component" value="Unassembled WGS sequence"/>
</dbReference>
<comment type="caution">
    <text evidence="16">The sequence shown here is derived from an EMBL/GenBank/DDBJ whole genome shotgun (WGS) entry which is preliminary data.</text>
</comment>
<dbReference type="CDD" id="cd00086">
    <property type="entry name" value="homeodomain"/>
    <property type="match status" value="1"/>
</dbReference>
<sequence>GSSMFCYHCPPSLHPGTTPRLPTLDFPYSSTHPYSTYSYHPDLHDETFVRRKQRRNRTTFTLQQLEELETAFAQTHYPDVFTREELAMKINLTEARVQVWFQNRRAKWRKSERLKEDQRKRETQDMDININVQVDSGDETGSGKLVDVTSGGSCSGSPGPHSRPNTPTPALPHPHHHHHPGLGDYPHLHSPRRTPSPRSPTTLGFPKLQVDHDDHHHEAKPENLTSLATEGGLVPPTSAAAGSSPTHNPLGVESLINYTKESREGDEDTAGRAESRLSGAELPLSDGGGSVGQTALGGAAGRGAGLPLTGAGSALVGSGGG</sequence>
<proteinExistence type="predicted"/>
<keyword evidence="17" id="KW-1185">Reference proteome</keyword>
<evidence type="ECO:0000256" key="13">
    <source>
        <dbReference type="RuleBase" id="RU000682"/>
    </source>
</evidence>
<keyword evidence="5 12" id="KW-0371">Homeobox</keyword>
<evidence type="ECO:0000256" key="9">
    <source>
        <dbReference type="ARBA" id="ARBA00064347"/>
    </source>
</evidence>
<feature type="non-terminal residue" evidence="16">
    <location>
        <position position="1"/>
    </location>
</feature>
<evidence type="ECO:0000256" key="4">
    <source>
        <dbReference type="ARBA" id="ARBA00023125"/>
    </source>
</evidence>
<dbReference type="Pfam" id="PF00046">
    <property type="entry name" value="Homeodomain"/>
    <property type="match status" value="1"/>
</dbReference>
<evidence type="ECO:0000256" key="5">
    <source>
        <dbReference type="ARBA" id="ARBA00023155"/>
    </source>
</evidence>
<evidence type="ECO:0000256" key="1">
    <source>
        <dbReference type="ARBA" id="ARBA00004123"/>
    </source>
</evidence>
<dbReference type="AlphaFoldDB" id="A0AAV2QMM6"/>
<keyword evidence="7 12" id="KW-0539">Nucleus</keyword>
<dbReference type="PANTHER" id="PTHR24329:SF543">
    <property type="entry name" value="FI01017P-RELATED"/>
    <property type="match status" value="1"/>
</dbReference>
<keyword evidence="4 12" id="KW-0238">DNA-binding</keyword>
<feature type="compositionally biased region" description="Basic and acidic residues" evidence="14">
    <location>
        <begin position="109"/>
        <end position="124"/>
    </location>
</feature>
<evidence type="ECO:0000256" key="6">
    <source>
        <dbReference type="ARBA" id="ARBA00023163"/>
    </source>
</evidence>
<name>A0AAV2QMM6_MEGNR</name>
<accession>A0AAV2QMM6</accession>
<evidence type="ECO:0000256" key="12">
    <source>
        <dbReference type="PROSITE-ProRule" id="PRU00108"/>
    </source>
</evidence>
<dbReference type="GO" id="GO:0000981">
    <property type="term" value="F:DNA-binding transcription factor activity, RNA polymerase II-specific"/>
    <property type="evidence" value="ECO:0007669"/>
    <property type="project" value="InterPro"/>
</dbReference>
<dbReference type="EMBL" id="CAXKWB010007971">
    <property type="protein sequence ID" value="CAL4089158.1"/>
    <property type="molecule type" value="Genomic_DNA"/>
</dbReference>
<organism evidence="16 17">
    <name type="scientific">Meganyctiphanes norvegica</name>
    <name type="common">Northern krill</name>
    <name type="synonym">Thysanopoda norvegica</name>
    <dbReference type="NCBI Taxonomy" id="48144"/>
    <lineage>
        <taxon>Eukaryota</taxon>
        <taxon>Metazoa</taxon>
        <taxon>Ecdysozoa</taxon>
        <taxon>Arthropoda</taxon>
        <taxon>Crustacea</taxon>
        <taxon>Multicrustacea</taxon>
        <taxon>Malacostraca</taxon>
        <taxon>Eumalacostraca</taxon>
        <taxon>Eucarida</taxon>
        <taxon>Euphausiacea</taxon>
        <taxon>Euphausiidae</taxon>
        <taxon>Meganyctiphanes</taxon>
    </lineage>
</organism>
<feature type="compositionally biased region" description="Low complexity" evidence="14">
    <location>
        <begin position="305"/>
        <end position="321"/>
    </location>
</feature>
<keyword evidence="6" id="KW-0804">Transcription</keyword>
<dbReference type="InterPro" id="IPR001356">
    <property type="entry name" value="HD"/>
</dbReference>
<feature type="domain" description="Homeobox" evidence="15">
    <location>
        <begin position="51"/>
        <end position="111"/>
    </location>
</feature>
<dbReference type="InterPro" id="IPR017970">
    <property type="entry name" value="Homeobox_CS"/>
</dbReference>
<dbReference type="PROSITE" id="PS50071">
    <property type="entry name" value="HOMEOBOX_2"/>
    <property type="match status" value="1"/>
</dbReference>
<dbReference type="InterPro" id="IPR009057">
    <property type="entry name" value="Homeodomain-like_sf"/>
</dbReference>
<evidence type="ECO:0000256" key="7">
    <source>
        <dbReference type="ARBA" id="ARBA00023242"/>
    </source>
</evidence>
<evidence type="ECO:0000256" key="11">
    <source>
        <dbReference type="ARBA" id="ARBA00078248"/>
    </source>
</evidence>
<feature type="compositionally biased region" description="Basic and acidic residues" evidence="14">
    <location>
        <begin position="209"/>
        <end position="221"/>
    </location>
</feature>
<reference evidence="16 17" key="1">
    <citation type="submission" date="2024-05" db="EMBL/GenBank/DDBJ databases">
        <authorList>
            <person name="Wallberg A."/>
        </authorList>
    </citation>
    <scope>NUCLEOTIDE SEQUENCE [LARGE SCALE GENOMIC DNA]</scope>
</reference>
<feature type="DNA-binding region" description="Homeobox" evidence="12">
    <location>
        <begin position="53"/>
        <end position="112"/>
    </location>
</feature>